<keyword evidence="1" id="KW-0175">Coiled coil</keyword>
<dbReference type="Pfam" id="PF13589">
    <property type="entry name" value="HATPase_c_3"/>
    <property type="match status" value="1"/>
</dbReference>
<dbReference type="Proteomes" id="UP000002420">
    <property type="component" value="Chromosome"/>
</dbReference>
<reference evidence="3 4" key="1">
    <citation type="submission" date="2008-05" db="EMBL/GenBank/DDBJ databases">
        <title>Complete sequence of chromosome of Geobacter lovleyi SZ.</title>
        <authorList>
            <consortium name="US DOE Joint Genome Institute"/>
            <person name="Lucas S."/>
            <person name="Copeland A."/>
            <person name="Lapidus A."/>
            <person name="Glavina del Rio T."/>
            <person name="Dalin E."/>
            <person name="Tice H."/>
            <person name="Bruce D."/>
            <person name="Goodwin L."/>
            <person name="Pitluck S."/>
            <person name="Chertkov O."/>
            <person name="Meincke L."/>
            <person name="Brettin T."/>
            <person name="Detter J.C."/>
            <person name="Han C."/>
            <person name="Tapia R."/>
            <person name="Kuske C.R."/>
            <person name="Schmutz J."/>
            <person name="Larimer F."/>
            <person name="Land M."/>
            <person name="Hauser L."/>
            <person name="Kyrpides N."/>
            <person name="Mikhailova N."/>
            <person name="Sung Y."/>
            <person name="Fletcher K.E."/>
            <person name="Ritalahti K.M."/>
            <person name="Loeffler F.E."/>
            <person name="Richardson P."/>
        </authorList>
    </citation>
    <scope>NUCLEOTIDE SEQUENCE [LARGE SCALE GENOMIC DNA]</scope>
    <source>
        <strain evidence="4">ATCC BAA-1151 / DSM 17278 / SZ</strain>
    </source>
</reference>
<keyword evidence="4" id="KW-1185">Reference proteome</keyword>
<dbReference type="Pfam" id="PF19191">
    <property type="entry name" value="HEF_HK"/>
    <property type="match status" value="1"/>
</dbReference>
<evidence type="ECO:0000313" key="3">
    <source>
        <dbReference type="EMBL" id="ACD94029.1"/>
    </source>
</evidence>
<keyword evidence="3" id="KW-0418">Kinase</keyword>
<dbReference type="PROSITE" id="PS50109">
    <property type="entry name" value="HIS_KIN"/>
    <property type="match status" value="1"/>
</dbReference>
<gene>
    <name evidence="3" type="ordered locus">Glov_0301</name>
</gene>
<dbReference type="SMART" id="SM00387">
    <property type="entry name" value="HATPase_c"/>
    <property type="match status" value="1"/>
</dbReference>
<keyword evidence="3" id="KW-0808">Transferase</keyword>
<feature type="domain" description="Histidine kinase" evidence="2">
    <location>
        <begin position="777"/>
        <end position="988"/>
    </location>
</feature>
<dbReference type="Pfam" id="PF02518">
    <property type="entry name" value="HATPase_c"/>
    <property type="match status" value="1"/>
</dbReference>
<dbReference type="OrthoDB" id="9816482at2"/>
<organism evidence="3 4">
    <name type="scientific">Trichlorobacter lovleyi (strain ATCC BAA-1151 / DSM 17278 / SZ)</name>
    <name type="common">Geobacter lovleyi</name>
    <dbReference type="NCBI Taxonomy" id="398767"/>
    <lineage>
        <taxon>Bacteria</taxon>
        <taxon>Pseudomonadati</taxon>
        <taxon>Thermodesulfobacteriota</taxon>
        <taxon>Desulfuromonadia</taxon>
        <taxon>Geobacterales</taxon>
        <taxon>Geobacteraceae</taxon>
        <taxon>Trichlorobacter</taxon>
    </lineage>
</organism>
<feature type="coiled-coil region" evidence="1">
    <location>
        <begin position="741"/>
        <end position="768"/>
    </location>
</feature>
<dbReference type="InterPro" id="IPR043836">
    <property type="entry name" value="DHp"/>
</dbReference>
<accession>B3EB45</accession>
<dbReference type="Gene3D" id="3.30.565.10">
    <property type="entry name" value="Histidine kinase-like ATPase, C-terminal domain"/>
    <property type="match status" value="2"/>
</dbReference>
<evidence type="ECO:0000256" key="1">
    <source>
        <dbReference type="SAM" id="Coils"/>
    </source>
</evidence>
<dbReference type="AlphaFoldDB" id="B3EB45"/>
<name>B3EB45_TRIL1</name>
<dbReference type="HOGENOM" id="CLU_012281_0_0_7"/>
<proteinExistence type="predicted"/>
<evidence type="ECO:0000259" key="2">
    <source>
        <dbReference type="PROSITE" id="PS50109"/>
    </source>
</evidence>
<dbReference type="InterPro" id="IPR003594">
    <property type="entry name" value="HATPase_dom"/>
</dbReference>
<protein>
    <submittedName>
        <fullName evidence="3">Histidine kinase</fullName>
    </submittedName>
</protein>
<dbReference type="eggNOG" id="COG4191">
    <property type="taxonomic scope" value="Bacteria"/>
</dbReference>
<dbReference type="RefSeq" id="WP_012468386.1">
    <property type="nucleotide sequence ID" value="NC_010814.1"/>
</dbReference>
<dbReference type="eggNOG" id="COG1196">
    <property type="taxonomic scope" value="Bacteria"/>
</dbReference>
<dbReference type="STRING" id="398767.Glov_0301"/>
<dbReference type="SUPFAM" id="SSF55874">
    <property type="entry name" value="ATPase domain of HSP90 chaperone/DNA topoisomerase II/histidine kinase"/>
    <property type="match status" value="2"/>
</dbReference>
<evidence type="ECO:0000313" key="4">
    <source>
        <dbReference type="Proteomes" id="UP000002420"/>
    </source>
</evidence>
<dbReference type="InterPro" id="IPR036890">
    <property type="entry name" value="HATPase_C_sf"/>
</dbReference>
<sequence>MANFKTSARALEMLGRQQIAGIPTATSELFKNAYDAYADEVEVDYFRHKNCLLIRDNGYGMTRAEFESKWLTIGTDSKYGKKPQINPFSKPERPIMGEKGIGRLAISAIGPQVLILTRALRENETQTLVVSFINWDIFGLPGLVLEDIHIPVYEFEDNSFPDSDFVQKLVGEVVESLVNAEDKIDEIDYQRVLEQLKSFKINPKEWDSFFDGLLLSNNSIGTHFYITPVDESLASSLDKDYNSGDISTMQKMLLGFTNTMNAEAPHVINTAFRDYKNQDLSKSNNLIDQAIFFTPDDCAQADHHFSGRFDEYGQFAGQVTVYNEETYQHEILWHGANGRKTLCGPFNLTVHYLQGTEKDTLLSRDDWSPLHSKTNILGGLYIYRDGIRILPYGDSDYDWLDIEKRRTKSAKYYFFSHRLMMGYIDIKHLDNSGLTEKAGREGFIENKAYRQLRDILINFFLQLANDFFRADGGPKSELWTAKKVEFDRAFKAKQKRDSQASGKKQKFQKALNDFNNNKINIPSELETVHAKAEEELRALSIINDHDELARKMLDLELHLLKTVTSIEDSYRISNPKGFVLSKDLRQEWEAYQDEWSRFNVDYFQCTKKTISNLIDTYKNEYKVELNKRVRLQQAIDDIAANVEKSVGVESKLTNDVIKVVNRQVIDLTREVMVTLSDSLKNIKVEFAKLDISKLGDDELFNKRLEIEEKITAEARQHKQILESVQSQLSAIHWSKDEDGHIITQADINDALENELEELRGQINVDIELSQLGLAVGVIHHEFTSTAQAIRENIKDLKMLSDVNEKYESLYKNLRANFEHLDNYLSLFTPLDRRMYRKQENIPYKDISAFILDIFKERFRRHNIELKATRGFNLRSIFACRSKIYPVFVNIVDNAVYWLKQTDDNIDKVIRLHADDGGFYISNNGPPIQESIKERVFELGYSKKETPNGRGRGMGLHITRDVLKSIGYEVFVADPRDNATVTFCVQKFEGGDSDE</sequence>
<dbReference type="KEGG" id="glo:Glov_0301"/>
<dbReference type="InterPro" id="IPR005467">
    <property type="entry name" value="His_kinase_dom"/>
</dbReference>
<dbReference type="EMBL" id="CP001089">
    <property type="protein sequence ID" value="ACD94029.1"/>
    <property type="molecule type" value="Genomic_DNA"/>
</dbReference>
<dbReference type="GO" id="GO:0016301">
    <property type="term" value="F:kinase activity"/>
    <property type="evidence" value="ECO:0007669"/>
    <property type="project" value="UniProtKB-KW"/>
</dbReference>